<dbReference type="AlphaFoldDB" id="A0A850DWK7"/>
<comment type="caution">
    <text evidence="4">The sequence shown here is derived from an EMBL/GenBank/DDBJ whole genome shotgun (WGS) entry which is preliminary data.</text>
</comment>
<dbReference type="InterPro" id="IPR050832">
    <property type="entry name" value="Bact_Acetyltransf"/>
</dbReference>
<dbReference type="Pfam" id="PF00583">
    <property type="entry name" value="Acetyltransf_1"/>
    <property type="match status" value="1"/>
</dbReference>
<dbReference type="InterPro" id="IPR016181">
    <property type="entry name" value="Acyl_CoA_acyltransferase"/>
</dbReference>
<dbReference type="InterPro" id="IPR000182">
    <property type="entry name" value="GNAT_dom"/>
</dbReference>
<sequence length="171" mass="18313">MGAVTDPVFRSLDGDADVAALQDLLESAPDYTERITGYPPGPSDALSALISVPEGFDRVGKHGWGLFDGDRLVAFADVLLGYPDPGAAFVGLLLVRGDRQGQGLGRALHEAVVDRVRSVPGVGRLRLGIVATNAAVAEPFWRALGYTPTGETKPYRYDHLESTVALWERPL</sequence>
<evidence type="ECO:0000313" key="5">
    <source>
        <dbReference type="Proteomes" id="UP000539146"/>
    </source>
</evidence>
<evidence type="ECO:0000259" key="3">
    <source>
        <dbReference type="PROSITE" id="PS51186"/>
    </source>
</evidence>
<organism evidence="4 5">
    <name type="scientific">Curtobacterium citreum</name>
    <dbReference type="NCBI Taxonomy" id="2036"/>
    <lineage>
        <taxon>Bacteria</taxon>
        <taxon>Bacillati</taxon>
        <taxon>Actinomycetota</taxon>
        <taxon>Actinomycetes</taxon>
        <taxon>Micrococcales</taxon>
        <taxon>Microbacteriaceae</taxon>
        <taxon>Curtobacterium</taxon>
    </lineage>
</organism>
<reference evidence="4 5" key="1">
    <citation type="submission" date="2020-05" db="EMBL/GenBank/DDBJ databases">
        <title>Genome Sequencing of Type Strains.</title>
        <authorList>
            <person name="Lemaire J.F."/>
            <person name="Inderbitzin P."/>
            <person name="Gregorio O.A."/>
            <person name="Collins S.B."/>
            <person name="Wespe N."/>
            <person name="Knight-Connoni V."/>
        </authorList>
    </citation>
    <scope>NUCLEOTIDE SEQUENCE [LARGE SCALE GENOMIC DNA]</scope>
    <source>
        <strain evidence="4 5">DSM 20512</strain>
    </source>
</reference>
<gene>
    <name evidence="4" type="ORF">HP467_06810</name>
</gene>
<dbReference type="EMBL" id="JABMCG010000093">
    <property type="protein sequence ID" value="NUU27823.1"/>
    <property type="molecule type" value="Genomic_DNA"/>
</dbReference>
<evidence type="ECO:0000256" key="1">
    <source>
        <dbReference type="ARBA" id="ARBA00022679"/>
    </source>
</evidence>
<accession>A0A850DWK7</accession>
<dbReference type="PANTHER" id="PTHR43877">
    <property type="entry name" value="AMINOALKYLPHOSPHONATE N-ACETYLTRANSFERASE-RELATED-RELATED"/>
    <property type="match status" value="1"/>
</dbReference>
<dbReference type="GO" id="GO:0016747">
    <property type="term" value="F:acyltransferase activity, transferring groups other than amino-acyl groups"/>
    <property type="evidence" value="ECO:0007669"/>
    <property type="project" value="InterPro"/>
</dbReference>
<dbReference type="SUPFAM" id="SSF55729">
    <property type="entry name" value="Acyl-CoA N-acyltransferases (Nat)"/>
    <property type="match status" value="1"/>
</dbReference>
<dbReference type="Proteomes" id="UP000539146">
    <property type="component" value="Unassembled WGS sequence"/>
</dbReference>
<dbReference type="Gene3D" id="3.40.630.30">
    <property type="match status" value="1"/>
</dbReference>
<feature type="domain" description="N-acetyltransferase" evidence="3">
    <location>
        <begin position="7"/>
        <end position="171"/>
    </location>
</feature>
<dbReference type="PROSITE" id="PS51186">
    <property type="entry name" value="GNAT"/>
    <property type="match status" value="1"/>
</dbReference>
<dbReference type="CDD" id="cd04301">
    <property type="entry name" value="NAT_SF"/>
    <property type="match status" value="1"/>
</dbReference>
<keyword evidence="2" id="KW-0012">Acyltransferase</keyword>
<proteinExistence type="predicted"/>
<protein>
    <submittedName>
        <fullName evidence="4">GNAT family N-acetyltransferase</fullName>
    </submittedName>
</protein>
<dbReference type="RefSeq" id="WP_175325664.1">
    <property type="nucleotide sequence ID" value="NZ_BAAAWP010000001.1"/>
</dbReference>
<evidence type="ECO:0000313" key="4">
    <source>
        <dbReference type="EMBL" id="NUU27823.1"/>
    </source>
</evidence>
<name>A0A850DWK7_9MICO</name>
<evidence type="ECO:0000256" key="2">
    <source>
        <dbReference type="ARBA" id="ARBA00023315"/>
    </source>
</evidence>
<keyword evidence="1 4" id="KW-0808">Transferase</keyword>